<sequence>MADTSRRALRLLSLLATPRCWSLGELASRLEVSERTVRRDIETLRALDYPVVTVHGPAGGYQLGAGHTLPPLLFDDEQALAIAVALQTAPSSVFGLGEDARRALNTIERVMPARLRTAMESLHVTSLRNHWEFPAPPIGSERLRAAGGAVRHRHLLIVETLRADGTRPAPGDDDFAPARRIEPHHLVVWAGRWYLVSWDVADGGWRVRRLDRLHLHPPTGLPFTPRDLPGGDVARFVMTSHDRGDTSAAWECVGTARLNLPAETVARWAPGGSVVEHLGPDHCRLTIGAWSWAGVAGLLATFDADLDHVTPVELRRACRRLVRRWRAAATGSAPPTPPSSSSVIRYGLAGGVHERPEGG</sequence>
<reference evidence="6 7" key="1">
    <citation type="submission" date="2020-08" db="EMBL/GenBank/DDBJ databases">
        <title>Genomic Encyclopedia of Type Strains, Phase III (KMG-III): the genomes of soil and plant-associated and newly described type strains.</title>
        <authorList>
            <person name="Whitman W."/>
        </authorList>
    </citation>
    <scope>NUCLEOTIDE SEQUENCE [LARGE SCALE GENOMIC DNA]</scope>
    <source>
        <strain evidence="6 7">CECT 8840</strain>
    </source>
</reference>
<dbReference type="PANTHER" id="PTHR34580:SF3">
    <property type="entry name" value="PROTEIN PAFB"/>
    <property type="match status" value="1"/>
</dbReference>
<dbReference type="GO" id="GO:0003700">
    <property type="term" value="F:DNA-binding transcription factor activity"/>
    <property type="evidence" value="ECO:0007669"/>
    <property type="project" value="InterPro"/>
</dbReference>
<dbReference type="InterPro" id="IPR036390">
    <property type="entry name" value="WH_DNA-bd_sf"/>
</dbReference>
<dbReference type="InterPro" id="IPR026881">
    <property type="entry name" value="WYL_dom"/>
</dbReference>
<accession>A0A7W7QT20</accession>
<name>A0A7W7QT20_9ACTN</name>
<keyword evidence="2 6" id="KW-0238">DNA-binding</keyword>
<gene>
    <name evidence="6" type="ORF">FHS44_006419</name>
</gene>
<dbReference type="Proteomes" id="UP000552644">
    <property type="component" value="Unassembled WGS sequence"/>
</dbReference>
<organism evidence="6 7">
    <name type="scientific">Streptosporangium saharense</name>
    <dbReference type="NCBI Taxonomy" id="1706840"/>
    <lineage>
        <taxon>Bacteria</taxon>
        <taxon>Bacillati</taxon>
        <taxon>Actinomycetota</taxon>
        <taxon>Actinomycetes</taxon>
        <taxon>Streptosporangiales</taxon>
        <taxon>Streptosporangiaceae</taxon>
        <taxon>Streptosporangium</taxon>
    </lineage>
</organism>
<dbReference type="SUPFAM" id="SSF46785">
    <property type="entry name" value="Winged helix' DNA-binding domain"/>
    <property type="match status" value="1"/>
</dbReference>
<protein>
    <submittedName>
        <fullName evidence="6">Putative DNA-binding transcriptional regulator YafY</fullName>
    </submittedName>
</protein>
<dbReference type="PROSITE" id="PS00894">
    <property type="entry name" value="HTH_DEOR_1"/>
    <property type="match status" value="1"/>
</dbReference>
<dbReference type="EMBL" id="JACHJP010000009">
    <property type="protein sequence ID" value="MBB4919277.1"/>
    <property type="molecule type" value="Genomic_DNA"/>
</dbReference>
<evidence type="ECO:0000256" key="2">
    <source>
        <dbReference type="ARBA" id="ARBA00023125"/>
    </source>
</evidence>
<comment type="caution">
    <text evidence="6">The sequence shown here is derived from an EMBL/GenBank/DDBJ whole genome shotgun (WGS) entry which is preliminary data.</text>
</comment>
<evidence type="ECO:0000259" key="5">
    <source>
        <dbReference type="PROSITE" id="PS51000"/>
    </source>
</evidence>
<dbReference type="InterPro" id="IPR013196">
    <property type="entry name" value="HTH_11"/>
</dbReference>
<evidence type="ECO:0000256" key="3">
    <source>
        <dbReference type="ARBA" id="ARBA00023163"/>
    </source>
</evidence>
<evidence type="ECO:0000256" key="4">
    <source>
        <dbReference type="SAM" id="MobiDB-lite"/>
    </source>
</evidence>
<evidence type="ECO:0000313" key="7">
    <source>
        <dbReference type="Proteomes" id="UP000552644"/>
    </source>
</evidence>
<dbReference type="InterPro" id="IPR051534">
    <property type="entry name" value="CBASS_pafABC_assoc_protein"/>
</dbReference>
<dbReference type="Gene3D" id="1.10.10.10">
    <property type="entry name" value="Winged helix-like DNA-binding domain superfamily/Winged helix DNA-binding domain"/>
    <property type="match status" value="1"/>
</dbReference>
<feature type="region of interest" description="Disordered" evidence="4">
    <location>
        <begin position="327"/>
        <end position="359"/>
    </location>
</feature>
<keyword evidence="3" id="KW-0804">Transcription</keyword>
<evidence type="ECO:0000313" key="6">
    <source>
        <dbReference type="EMBL" id="MBB4919277.1"/>
    </source>
</evidence>
<dbReference type="Pfam" id="PF08279">
    <property type="entry name" value="HTH_11"/>
    <property type="match status" value="1"/>
</dbReference>
<dbReference type="AlphaFoldDB" id="A0A7W7QT20"/>
<dbReference type="InterPro" id="IPR001034">
    <property type="entry name" value="DeoR_HTH"/>
</dbReference>
<proteinExistence type="predicted"/>
<keyword evidence="1" id="KW-0805">Transcription regulation</keyword>
<dbReference type="Pfam" id="PF13280">
    <property type="entry name" value="WYL"/>
    <property type="match status" value="1"/>
</dbReference>
<dbReference type="SMART" id="SM00420">
    <property type="entry name" value="HTH_DEOR"/>
    <property type="match status" value="1"/>
</dbReference>
<dbReference type="InterPro" id="IPR036388">
    <property type="entry name" value="WH-like_DNA-bd_sf"/>
</dbReference>
<feature type="domain" description="HTH deoR-type" evidence="5">
    <location>
        <begin position="4"/>
        <end position="60"/>
    </location>
</feature>
<evidence type="ECO:0000256" key="1">
    <source>
        <dbReference type="ARBA" id="ARBA00023015"/>
    </source>
</evidence>
<dbReference type="PANTHER" id="PTHR34580">
    <property type="match status" value="1"/>
</dbReference>
<dbReference type="GO" id="GO:0003677">
    <property type="term" value="F:DNA binding"/>
    <property type="evidence" value="ECO:0007669"/>
    <property type="project" value="UniProtKB-KW"/>
</dbReference>
<dbReference type="PROSITE" id="PS51000">
    <property type="entry name" value="HTH_DEOR_2"/>
    <property type="match status" value="1"/>
</dbReference>
<dbReference type="InterPro" id="IPR018356">
    <property type="entry name" value="Tscrpt_reg_HTH_DeoR_CS"/>
</dbReference>
<keyword evidence="7" id="KW-1185">Reference proteome</keyword>
<dbReference type="RefSeq" id="WP_184721340.1">
    <property type="nucleotide sequence ID" value="NZ_JACHJP010000009.1"/>
</dbReference>